<reference evidence="1" key="1">
    <citation type="submission" date="2020-09" db="EMBL/GenBank/DDBJ databases">
        <title>Genome-Enabled Discovery of Anthraquinone Biosynthesis in Senna tora.</title>
        <authorList>
            <person name="Kang S.-H."/>
            <person name="Pandey R.P."/>
            <person name="Lee C.-M."/>
            <person name="Sim J.-S."/>
            <person name="Jeong J.-T."/>
            <person name="Choi B.-S."/>
            <person name="Jung M."/>
            <person name="Ginzburg D."/>
            <person name="Zhao K."/>
            <person name="Won S.Y."/>
            <person name="Oh T.-J."/>
            <person name="Yu Y."/>
            <person name="Kim N.-H."/>
            <person name="Lee O.R."/>
            <person name="Lee T.-H."/>
            <person name="Bashyal P."/>
            <person name="Kim T.-S."/>
            <person name="Lee W.-H."/>
            <person name="Kawkins C."/>
            <person name="Kim C.-K."/>
            <person name="Kim J.S."/>
            <person name="Ahn B.O."/>
            <person name="Rhee S.Y."/>
            <person name="Sohng J.K."/>
        </authorList>
    </citation>
    <scope>NUCLEOTIDE SEQUENCE</scope>
    <source>
        <tissue evidence="1">Leaf</tissue>
    </source>
</reference>
<sequence length="25" mass="2915">MAMTIDIDVLTYNKLHYKGAFLYGH</sequence>
<gene>
    <name evidence="1" type="ORF">G2W53_031832</name>
</gene>
<evidence type="ECO:0000313" key="1">
    <source>
        <dbReference type="EMBL" id="KAF7810856.1"/>
    </source>
</evidence>
<dbReference type="AlphaFoldDB" id="A0A834SXV4"/>
<dbReference type="EMBL" id="JAAIUW010000010">
    <property type="protein sequence ID" value="KAF7810856.1"/>
    <property type="molecule type" value="Genomic_DNA"/>
</dbReference>
<dbReference type="Proteomes" id="UP000634136">
    <property type="component" value="Unassembled WGS sequence"/>
</dbReference>
<protein>
    <submittedName>
        <fullName evidence="1">Uncharacterized protein</fullName>
    </submittedName>
</protein>
<proteinExistence type="predicted"/>
<name>A0A834SXV4_9FABA</name>
<keyword evidence="2" id="KW-1185">Reference proteome</keyword>
<organism evidence="1 2">
    <name type="scientific">Senna tora</name>
    <dbReference type="NCBI Taxonomy" id="362788"/>
    <lineage>
        <taxon>Eukaryota</taxon>
        <taxon>Viridiplantae</taxon>
        <taxon>Streptophyta</taxon>
        <taxon>Embryophyta</taxon>
        <taxon>Tracheophyta</taxon>
        <taxon>Spermatophyta</taxon>
        <taxon>Magnoliopsida</taxon>
        <taxon>eudicotyledons</taxon>
        <taxon>Gunneridae</taxon>
        <taxon>Pentapetalae</taxon>
        <taxon>rosids</taxon>
        <taxon>fabids</taxon>
        <taxon>Fabales</taxon>
        <taxon>Fabaceae</taxon>
        <taxon>Caesalpinioideae</taxon>
        <taxon>Cassia clade</taxon>
        <taxon>Senna</taxon>
    </lineage>
</organism>
<accession>A0A834SXV4</accession>
<comment type="caution">
    <text evidence="1">The sequence shown here is derived from an EMBL/GenBank/DDBJ whole genome shotgun (WGS) entry which is preliminary data.</text>
</comment>
<evidence type="ECO:0000313" key="2">
    <source>
        <dbReference type="Proteomes" id="UP000634136"/>
    </source>
</evidence>